<organism evidence="4 5">
    <name type="scientific">Roseomonas elaeocarpi</name>
    <dbReference type="NCBI Taxonomy" id="907779"/>
    <lineage>
        <taxon>Bacteria</taxon>
        <taxon>Pseudomonadati</taxon>
        <taxon>Pseudomonadota</taxon>
        <taxon>Alphaproteobacteria</taxon>
        <taxon>Acetobacterales</taxon>
        <taxon>Roseomonadaceae</taxon>
        <taxon>Roseomonas</taxon>
    </lineage>
</organism>
<proteinExistence type="predicted"/>
<evidence type="ECO:0000259" key="3">
    <source>
        <dbReference type="Pfam" id="PF03713"/>
    </source>
</evidence>
<evidence type="ECO:0000256" key="1">
    <source>
        <dbReference type="SAM" id="MobiDB-lite"/>
    </source>
</evidence>
<dbReference type="InterPro" id="IPR005183">
    <property type="entry name" value="DUF305_CopM-like"/>
</dbReference>
<evidence type="ECO:0000313" key="4">
    <source>
        <dbReference type="EMBL" id="MFC0407790.1"/>
    </source>
</evidence>
<dbReference type="InterPro" id="IPR012347">
    <property type="entry name" value="Ferritin-like"/>
</dbReference>
<feature type="signal peptide" evidence="2">
    <location>
        <begin position="1"/>
        <end position="19"/>
    </location>
</feature>
<accession>A0ABV6JPZ8</accession>
<evidence type="ECO:0000313" key="5">
    <source>
        <dbReference type="Proteomes" id="UP001589865"/>
    </source>
</evidence>
<sequence>MKPSTLMLGGLLLAAPALAQHADHGTMEPMGSAPAPAGEAPSTRAYREAAAEMHGMMEMPYTGDPDKDFIAGMIPHHRAAVKMARVALQYGKDPEVRRLAQEVIAAQEREIAEMERIRQRLP</sequence>
<comment type="caution">
    <text evidence="4">The sequence shown here is derived from an EMBL/GenBank/DDBJ whole genome shotgun (WGS) entry which is preliminary data.</text>
</comment>
<protein>
    <submittedName>
        <fullName evidence="4">DUF305 domain-containing protein</fullName>
    </submittedName>
</protein>
<gene>
    <name evidence="4" type="ORF">ACFFGY_05985</name>
</gene>
<dbReference type="PANTHER" id="PTHR36933:SF1">
    <property type="entry name" value="SLL0788 PROTEIN"/>
    <property type="match status" value="1"/>
</dbReference>
<feature type="domain" description="DUF305" evidence="3">
    <location>
        <begin position="46"/>
        <end position="117"/>
    </location>
</feature>
<name>A0ABV6JPZ8_9PROT</name>
<dbReference type="Gene3D" id="1.20.1260.10">
    <property type="match status" value="1"/>
</dbReference>
<keyword evidence="2" id="KW-0732">Signal</keyword>
<dbReference type="Proteomes" id="UP001589865">
    <property type="component" value="Unassembled WGS sequence"/>
</dbReference>
<reference evidence="4 5" key="1">
    <citation type="submission" date="2024-09" db="EMBL/GenBank/DDBJ databases">
        <authorList>
            <person name="Sun Q."/>
            <person name="Mori K."/>
        </authorList>
    </citation>
    <scope>NUCLEOTIDE SEQUENCE [LARGE SCALE GENOMIC DNA]</scope>
    <source>
        <strain evidence="4 5">TBRC 5777</strain>
    </source>
</reference>
<feature type="compositionally biased region" description="Low complexity" evidence="1">
    <location>
        <begin position="27"/>
        <end position="42"/>
    </location>
</feature>
<dbReference type="PANTHER" id="PTHR36933">
    <property type="entry name" value="SLL0788 PROTEIN"/>
    <property type="match status" value="1"/>
</dbReference>
<evidence type="ECO:0000256" key="2">
    <source>
        <dbReference type="SAM" id="SignalP"/>
    </source>
</evidence>
<dbReference type="EMBL" id="JBHLUN010000005">
    <property type="protein sequence ID" value="MFC0407790.1"/>
    <property type="molecule type" value="Genomic_DNA"/>
</dbReference>
<dbReference type="Pfam" id="PF03713">
    <property type="entry name" value="DUF305"/>
    <property type="match status" value="1"/>
</dbReference>
<feature type="region of interest" description="Disordered" evidence="1">
    <location>
        <begin position="23"/>
        <end position="45"/>
    </location>
</feature>
<keyword evidence="5" id="KW-1185">Reference proteome</keyword>
<dbReference type="RefSeq" id="WP_377043517.1">
    <property type="nucleotide sequence ID" value="NZ_JBHLUN010000005.1"/>
</dbReference>
<feature type="chain" id="PRO_5045179715" evidence="2">
    <location>
        <begin position="20"/>
        <end position="122"/>
    </location>
</feature>